<comment type="caution">
    <text evidence="14">The sequence shown here is derived from an EMBL/GenBank/DDBJ whole genome shotgun (WGS) entry which is preliminary data.</text>
</comment>
<keyword evidence="5" id="KW-0328">Glycosyltransferase</keyword>
<dbReference type="InterPro" id="IPR003378">
    <property type="entry name" value="Fringe-like_glycosylTrfase"/>
</dbReference>
<evidence type="ECO:0000256" key="9">
    <source>
        <dbReference type="ARBA" id="ARBA00022968"/>
    </source>
</evidence>
<dbReference type="GO" id="GO:0016020">
    <property type="term" value="C:membrane"/>
    <property type="evidence" value="ECO:0007669"/>
    <property type="project" value="UniProtKB-SubCell"/>
</dbReference>
<evidence type="ECO:0000256" key="3">
    <source>
        <dbReference type="ARBA" id="ARBA00006462"/>
    </source>
</evidence>
<dbReference type="EC" id="2.4.1.122" evidence="4"/>
<dbReference type="Pfam" id="PF02434">
    <property type="entry name" value="Fringe"/>
    <property type="match status" value="2"/>
</dbReference>
<keyword evidence="6" id="KW-0808">Transferase</keyword>
<proteinExistence type="inferred from homology"/>
<feature type="compositionally biased region" description="Polar residues" evidence="12">
    <location>
        <begin position="692"/>
        <end position="704"/>
    </location>
</feature>
<dbReference type="Gene3D" id="3.90.550.50">
    <property type="match status" value="2"/>
</dbReference>
<comment type="pathway">
    <text evidence="2">Protein modification; protein glycosylation.</text>
</comment>
<dbReference type="PANTHER" id="PTHR23033:SF14">
    <property type="entry name" value="GLYCOPROTEIN-N-ACETYLGALACTOSAMINE 3-BETA-GALACTOSYLTRANSFERASE 1-RELATED"/>
    <property type="match status" value="1"/>
</dbReference>
<evidence type="ECO:0000256" key="7">
    <source>
        <dbReference type="ARBA" id="ARBA00022692"/>
    </source>
</evidence>
<organism evidence="14 15">
    <name type="scientific">Cloeon dipterum</name>
    <dbReference type="NCBI Taxonomy" id="197152"/>
    <lineage>
        <taxon>Eukaryota</taxon>
        <taxon>Metazoa</taxon>
        <taxon>Ecdysozoa</taxon>
        <taxon>Arthropoda</taxon>
        <taxon>Hexapoda</taxon>
        <taxon>Insecta</taxon>
        <taxon>Pterygota</taxon>
        <taxon>Palaeoptera</taxon>
        <taxon>Ephemeroptera</taxon>
        <taxon>Pisciforma</taxon>
        <taxon>Baetidae</taxon>
        <taxon>Cloeon</taxon>
    </lineage>
</organism>
<evidence type="ECO:0000256" key="4">
    <source>
        <dbReference type="ARBA" id="ARBA00012557"/>
    </source>
</evidence>
<keyword evidence="8" id="KW-0547">Nucleotide-binding</keyword>
<dbReference type="Proteomes" id="UP000494165">
    <property type="component" value="Unassembled WGS sequence"/>
</dbReference>
<evidence type="ECO:0000256" key="2">
    <source>
        <dbReference type="ARBA" id="ARBA00004922"/>
    </source>
</evidence>
<keyword evidence="15" id="KW-1185">Reference proteome</keyword>
<feature type="region of interest" description="Disordered" evidence="12">
    <location>
        <begin position="692"/>
        <end position="791"/>
    </location>
</feature>
<gene>
    <name evidence="14" type="ORF">CLODIP_2_CD14329</name>
</gene>
<feature type="domain" description="Fringe-like glycosyltransferase" evidence="13">
    <location>
        <begin position="75"/>
        <end position="222"/>
    </location>
</feature>
<keyword evidence="11" id="KW-0472">Membrane</keyword>
<evidence type="ECO:0000256" key="8">
    <source>
        <dbReference type="ARBA" id="ARBA00022741"/>
    </source>
</evidence>
<comment type="similarity">
    <text evidence="3">Belongs to the glycosyltransferase 31 family. Beta3-Gal-T subfamily.</text>
</comment>
<feature type="compositionally biased region" description="Low complexity" evidence="12">
    <location>
        <begin position="705"/>
        <end position="791"/>
    </location>
</feature>
<sequence>MSKNVVLPSEFDKYAESDKIKKSLSMVASYQLRPESTIPQDLLQRAEEDLAKLIAKEVNILCMVMTNATQRAASEHVKRTWGRHCNNLIFMSDIDDNSLPSVKVVDKAKREGRWAKTINALKYAYKNHHFDWVIKVDDSNFVFVEDLQEMLLPYSPKEPLFFGFRLNPVLPQGYMSENAGTVLSRESVKRLVKSAFDGASKECPQSDDNFPPDVDLALCLAAVKAEAGDSRDWEGRHRFFPLDVAAHTFAEPTKYKWFWSYTFWPVFIGIEGCADKPVSFHYIKPAAMYMFEYLAYYVRPFVVNSLEINTPAPTIMPPPNVTSSIKMPSKRASLPRIVFTFSLGLSFGFTLATLILSPYSSRSGPSLGSFSKVAFVQQETSYISPEFSFKSVQARFEMDLDLNSTFVHELLRSAEEVAARKLAQQVRILCIVITVPKNHKDRAEHVRETWGRHCNNIHFISTKYDAALPTTNVKIAEGKNLEWAKMEGAFNYLHETRLKDFDWVVKTDHESFIVVENLRTMLTSYSPDDPIYFELSYGVNDSTTGSNTASYVLSRESVIRLVTEGYNGSKHADCSGKDRNTQLGSCFKALKLKQESTRDELNRRRCLPFHQHEDLKDIQNLQGDEWWKNDYVYWPMNAGLNCCSSEPISFHPVQVSALYMLEYMIYHVRPNSVMRHTNIKLPVEKIKDSASTLAAKGSSTQSTVKPASETTPKPTSSAPTATTTTMKASSPSSSAGPAGSSPAPTTPKSDQGTSTSATSAAANSSMTGSSTSSVANVTAVTSSVAATAKSK</sequence>
<evidence type="ECO:0000313" key="14">
    <source>
        <dbReference type="EMBL" id="CAB3362464.1"/>
    </source>
</evidence>
<keyword evidence="9" id="KW-0735">Signal-anchor</keyword>
<dbReference type="PANTHER" id="PTHR23033">
    <property type="entry name" value="BETA1,3-GALACTOSYLTRANSFERASE"/>
    <property type="match status" value="1"/>
</dbReference>
<evidence type="ECO:0000256" key="12">
    <source>
        <dbReference type="SAM" id="MobiDB-lite"/>
    </source>
</evidence>
<evidence type="ECO:0000256" key="5">
    <source>
        <dbReference type="ARBA" id="ARBA00022676"/>
    </source>
</evidence>
<evidence type="ECO:0000256" key="1">
    <source>
        <dbReference type="ARBA" id="ARBA00004606"/>
    </source>
</evidence>
<dbReference type="GO" id="GO:0016263">
    <property type="term" value="F:glycoprotein-N-acetylgalactosamine 3-beta-galactosyltransferase activity"/>
    <property type="evidence" value="ECO:0007669"/>
    <property type="project" value="UniProtKB-EC"/>
</dbReference>
<evidence type="ECO:0000313" key="15">
    <source>
        <dbReference type="Proteomes" id="UP000494165"/>
    </source>
</evidence>
<reference evidence="14 15" key="1">
    <citation type="submission" date="2020-04" db="EMBL/GenBank/DDBJ databases">
        <authorList>
            <person name="Alioto T."/>
            <person name="Alioto T."/>
            <person name="Gomez Garrido J."/>
        </authorList>
    </citation>
    <scope>NUCLEOTIDE SEQUENCE [LARGE SCALE GENOMIC DNA]</scope>
</reference>
<evidence type="ECO:0000256" key="11">
    <source>
        <dbReference type="ARBA" id="ARBA00023136"/>
    </source>
</evidence>
<accession>A0A8S1C3I7</accession>
<keyword evidence="10" id="KW-1133">Transmembrane helix</keyword>
<dbReference type="AlphaFoldDB" id="A0A8S1C3I7"/>
<feature type="domain" description="Fringe-like glycosyltransferase" evidence="13">
    <location>
        <begin position="428"/>
        <end position="537"/>
    </location>
</feature>
<name>A0A8S1C3I7_9INSE</name>
<comment type="subcellular location">
    <subcellularLocation>
        <location evidence="1">Membrane</location>
        <topology evidence="1">Single-pass type II membrane protein</topology>
    </subcellularLocation>
</comment>
<dbReference type="GO" id="GO:0000166">
    <property type="term" value="F:nucleotide binding"/>
    <property type="evidence" value="ECO:0007669"/>
    <property type="project" value="UniProtKB-KW"/>
</dbReference>
<evidence type="ECO:0000259" key="13">
    <source>
        <dbReference type="Pfam" id="PF02434"/>
    </source>
</evidence>
<evidence type="ECO:0000256" key="6">
    <source>
        <dbReference type="ARBA" id="ARBA00022679"/>
    </source>
</evidence>
<protein>
    <recommendedName>
        <fullName evidence="4">N-acetylgalactosaminide beta-1,3-galactosyltransferase</fullName>
        <ecNumber evidence="4">2.4.1.122</ecNumber>
    </recommendedName>
</protein>
<dbReference type="EMBL" id="CADEPI010000009">
    <property type="protein sequence ID" value="CAB3362464.1"/>
    <property type="molecule type" value="Genomic_DNA"/>
</dbReference>
<keyword evidence="7" id="KW-0812">Transmembrane</keyword>
<dbReference type="OrthoDB" id="414175at2759"/>
<dbReference type="InterPro" id="IPR026050">
    <property type="entry name" value="C1GALT1/C1GALT1_chp1"/>
</dbReference>
<evidence type="ECO:0000256" key="10">
    <source>
        <dbReference type="ARBA" id="ARBA00022989"/>
    </source>
</evidence>